<keyword evidence="1" id="KW-0812">Transmembrane</keyword>
<evidence type="ECO:0000313" key="3">
    <source>
        <dbReference type="Proteomes" id="UP000198414"/>
    </source>
</evidence>
<dbReference type="EMBL" id="BCMI01000002">
    <property type="protein sequence ID" value="GAX05004.1"/>
    <property type="molecule type" value="Genomic_DNA"/>
</dbReference>
<evidence type="ECO:0000256" key="1">
    <source>
        <dbReference type="SAM" id="Phobius"/>
    </source>
</evidence>
<keyword evidence="1" id="KW-0472">Membrane</keyword>
<proteinExistence type="predicted"/>
<gene>
    <name evidence="2" type="ORF">IWT25_00306</name>
</gene>
<reference evidence="2 3" key="1">
    <citation type="submission" date="2015-11" db="EMBL/GenBank/DDBJ databases">
        <title>Draft genome sequences of new species of the genus Lactobacillus isolated from orchardgrass silage.</title>
        <authorList>
            <person name="Tohno M."/>
            <person name="Tanizawa Y."/>
            <person name="Arita M."/>
        </authorList>
    </citation>
    <scope>NUCLEOTIDE SEQUENCE [LARGE SCALE GENOMIC DNA]</scope>
    <source>
        <strain evidence="2 3">IWT25</strain>
    </source>
</reference>
<keyword evidence="1" id="KW-1133">Transmembrane helix</keyword>
<protein>
    <submittedName>
        <fullName evidence="2">Uncharacterized protein</fullName>
    </submittedName>
</protein>
<sequence precursor="true">MNSFALWYNCPILRGKYHEKHLLLFVALILGVMGLASISTITASAASWHKGTPTAVRHQYTYKKGQYWEYYAFKKSSFRYQGMGMPYFDTYKLKYKTLKHHVYEITGKDKSRYSAGQRIIRGGEAEKLKVTIKSSHRVSIHNYVTKTTYTYKR</sequence>
<dbReference type="AlphaFoldDB" id="A0A1Z5ITC5"/>
<evidence type="ECO:0000313" key="2">
    <source>
        <dbReference type="EMBL" id="GAX05004.1"/>
    </source>
</evidence>
<organism evidence="2 3">
    <name type="scientific">Secundilactobacillus pentosiphilus</name>
    <dbReference type="NCBI Taxonomy" id="1714682"/>
    <lineage>
        <taxon>Bacteria</taxon>
        <taxon>Bacillati</taxon>
        <taxon>Bacillota</taxon>
        <taxon>Bacilli</taxon>
        <taxon>Lactobacillales</taxon>
        <taxon>Lactobacillaceae</taxon>
        <taxon>Secundilactobacillus</taxon>
    </lineage>
</organism>
<name>A0A1Z5ITC5_9LACO</name>
<feature type="transmembrane region" description="Helical" evidence="1">
    <location>
        <begin position="22"/>
        <end position="48"/>
    </location>
</feature>
<dbReference type="Proteomes" id="UP000198414">
    <property type="component" value="Unassembled WGS sequence"/>
</dbReference>
<comment type="caution">
    <text evidence="2">The sequence shown here is derived from an EMBL/GenBank/DDBJ whole genome shotgun (WGS) entry which is preliminary data.</text>
</comment>
<accession>A0A1Z5ITC5</accession>